<reference evidence="5 6" key="1">
    <citation type="submission" date="2024-10" db="EMBL/GenBank/DDBJ databases">
        <title>The Natural Products Discovery Center: Release of the First 8490 Sequenced Strains for Exploring Actinobacteria Biosynthetic Diversity.</title>
        <authorList>
            <person name="Kalkreuter E."/>
            <person name="Kautsar S.A."/>
            <person name="Yang D."/>
            <person name="Bader C.D."/>
            <person name="Teijaro C.N."/>
            <person name="Fluegel L."/>
            <person name="Davis C.M."/>
            <person name="Simpson J.R."/>
            <person name="Lauterbach L."/>
            <person name="Steele A.D."/>
            <person name="Gui C."/>
            <person name="Meng S."/>
            <person name="Li G."/>
            <person name="Viehrig K."/>
            <person name="Ye F."/>
            <person name="Su P."/>
            <person name="Kiefer A.F."/>
            <person name="Nichols A."/>
            <person name="Cepeda A.J."/>
            <person name="Yan W."/>
            <person name="Fan B."/>
            <person name="Jiang Y."/>
            <person name="Adhikari A."/>
            <person name="Zheng C.-J."/>
            <person name="Schuster L."/>
            <person name="Cowan T.M."/>
            <person name="Smanski M.J."/>
            <person name="Chevrette M.G."/>
            <person name="De Carvalho L.P.S."/>
            <person name="Shen B."/>
        </authorList>
    </citation>
    <scope>NUCLEOTIDE SEQUENCE [LARGE SCALE GENOMIC DNA]</scope>
    <source>
        <strain evidence="5 6">NPDC020602</strain>
    </source>
</reference>
<dbReference type="Gene3D" id="1.20.140.10">
    <property type="entry name" value="Butyryl-CoA Dehydrogenase, subunit A, domain 3"/>
    <property type="match status" value="1"/>
</dbReference>
<evidence type="ECO:0000256" key="1">
    <source>
        <dbReference type="ARBA" id="ARBA00023002"/>
    </source>
</evidence>
<gene>
    <name evidence="5" type="ORF">ACH407_19835</name>
</gene>
<feature type="region of interest" description="Disordered" evidence="2">
    <location>
        <begin position="1"/>
        <end position="28"/>
    </location>
</feature>
<dbReference type="PIRSF" id="PIRSF016578">
    <property type="entry name" value="HsaA"/>
    <property type="match status" value="1"/>
</dbReference>
<keyword evidence="1" id="KW-0560">Oxidoreductase</keyword>
<dbReference type="Pfam" id="PF08028">
    <property type="entry name" value="Acyl-CoA_dh_2"/>
    <property type="match status" value="1"/>
</dbReference>
<keyword evidence="6" id="KW-1185">Reference proteome</keyword>
<feature type="domain" description="Acyl-CoA dehydrogenase/oxidase N-terminal" evidence="3">
    <location>
        <begin position="38"/>
        <end position="119"/>
    </location>
</feature>
<organism evidence="5 6">
    <name type="scientific">Streptomyces litmocidini</name>
    <dbReference type="NCBI Taxonomy" id="67318"/>
    <lineage>
        <taxon>Bacteria</taxon>
        <taxon>Bacillati</taxon>
        <taxon>Actinomycetota</taxon>
        <taxon>Actinomycetes</taxon>
        <taxon>Kitasatosporales</taxon>
        <taxon>Streptomycetaceae</taxon>
        <taxon>Streptomyces</taxon>
    </lineage>
</organism>
<dbReference type="PANTHER" id="PTHR43884">
    <property type="entry name" value="ACYL-COA DEHYDROGENASE"/>
    <property type="match status" value="1"/>
</dbReference>
<comment type="caution">
    <text evidence="5">The sequence shown here is derived from an EMBL/GenBank/DDBJ whole genome shotgun (WGS) entry which is preliminary data.</text>
</comment>
<dbReference type="SUPFAM" id="SSF56645">
    <property type="entry name" value="Acyl-CoA dehydrogenase NM domain-like"/>
    <property type="match status" value="1"/>
</dbReference>
<dbReference type="InterPro" id="IPR013786">
    <property type="entry name" value="AcylCoA_DH/ox_N"/>
</dbReference>
<dbReference type="Gene3D" id="2.40.110.10">
    <property type="entry name" value="Butyryl-CoA Dehydrogenase, subunit A, domain 2"/>
    <property type="match status" value="1"/>
</dbReference>
<dbReference type="EMBL" id="JBIRUI010000008">
    <property type="protein sequence ID" value="MFI1715811.1"/>
    <property type="molecule type" value="Genomic_DNA"/>
</dbReference>
<accession>A0ABW7UDF6</accession>
<evidence type="ECO:0000256" key="2">
    <source>
        <dbReference type="SAM" id="MobiDB-lite"/>
    </source>
</evidence>
<evidence type="ECO:0000259" key="4">
    <source>
        <dbReference type="Pfam" id="PF08028"/>
    </source>
</evidence>
<dbReference type="InterPro" id="IPR046373">
    <property type="entry name" value="Acyl-CoA_Oxase/DH_mid-dom_sf"/>
</dbReference>
<feature type="domain" description="Acyl-CoA dehydrogenase C-terminal" evidence="4">
    <location>
        <begin position="254"/>
        <end position="372"/>
    </location>
</feature>
<dbReference type="SUPFAM" id="SSF47203">
    <property type="entry name" value="Acyl-CoA dehydrogenase C-terminal domain-like"/>
    <property type="match status" value="1"/>
</dbReference>
<proteinExistence type="predicted"/>
<name>A0ABW7UDF6_9ACTN</name>
<dbReference type="InterPro" id="IPR036250">
    <property type="entry name" value="AcylCo_DH-like_C"/>
</dbReference>
<dbReference type="PANTHER" id="PTHR43884:SF12">
    <property type="entry name" value="ISOVALERYL-COA DEHYDROGENASE, MITOCHONDRIAL-RELATED"/>
    <property type="match status" value="1"/>
</dbReference>
<dbReference type="InterPro" id="IPR037069">
    <property type="entry name" value="AcylCoA_DH/ox_N_sf"/>
</dbReference>
<dbReference type="Pfam" id="PF02771">
    <property type="entry name" value="Acyl-CoA_dh_N"/>
    <property type="match status" value="1"/>
</dbReference>
<protein>
    <submittedName>
        <fullName evidence="5">Acyl-CoA dehydrogenase family protein</fullName>
    </submittedName>
</protein>
<dbReference type="InterPro" id="IPR013107">
    <property type="entry name" value="Acyl-CoA_DH_C"/>
</dbReference>
<evidence type="ECO:0000313" key="6">
    <source>
        <dbReference type="Proteomes" id="UP001611339"/>
    </source>
</evidence>
<feature type="compositionally biased region" description="Low complexity" evidence="2">
    <location>
        <begin position="1"/>
        <end position="17"/>
    </location>
</feature>
<sequence>MTTAELPPHPEPALTTAPAPPAVLGPRTAAPAPLAGQVMDRVRAYAADLPARASEIERLGRLPADVLDGLKATGLLRAALPPRRGGVELTVPQITRAVDLLARGDGSVAWCAAVALNAALAAVHLPDEVFTELFPDPDMVTATVLPPTGRAVRRGDGYLLSGRWAQASGITHADRMLAGFHAPDGTPRIAVLDTARLRVIDTWHTTGLRGTGSHDVEAVDLHVPRHHTFALQPPGAHGEPPHLRADNLAHKMAGIPLGIAGAALDSALELLAARRAAPPWPGAPADLARAESLIGAADAYVYSTLEKAWAAQTAGVAPERGTAALARRFAHRACREAVQLLYDAVGSAAVYTERTPLDRCLRDLITAGRHVASAERILDGVGTLRLGGDPASPHV</sequence>
<evidence type="ECO:0000259" key="3">
    <source>
        <dbReference type="Pfam" id="PF02771"/>
    </source>
</evidence>
<evidence type="ECO:0000313" key="5">
    <source>
        <dbReference type="EMBL" id="MFI1715811.1"/>
    </source>
</evidence>
<dbReference type="Gene3D" id="1.10.540.10">
    <property type="entry name" value="Acyl-CoA dehydrogenase/oxidase, N-terminal domain"/>
    <property type="match status" value="1"/>
</dbReference>
<dbReference type="InterPro" id="IPR009100">
    <property type="entry name" value="AcylCoA_DH/oxidase_NM_dom_sf"/>
</dbReference>
<dbReference type="Proteomes" id="UP001611339">
    <property type="component" value="Unassembled WGS sequence"/>
</dbReference>
<dbReference type="RefSeq" id="WP_398710538.1">
    <property type="nucleotide sequence ID" value="NZ_JBIRUI010000008.1"/>
</dbReference>